<keyword evidence="2" id="KW-1185">Reference proteome</keyword>
<dbReference type="PATRIC" id="fig|47500.8.peg.3333"/>
<proteinExistence type="predicted"/>
<evidence type="ECO:0000313" key="1">
    <source>
        <dbReference type="EMBL" id="KON98032.1"/>
    </source>
</evidence>
<name>A0A0D1XC06_ANEMI</name>
<protein>
    <submittedName>
        <fullName evidence="1">Uncharacterized protein</fullName>
    </submittedName>
</protein>
<accession>A0A0D1XC06</accession>
<dbReference type="Proteomes" id="UP000037269">
    <property type="component" value="Unassembled WGS sequence"/>
</dbReference>
<evidence type="ECO:0000313" key="2">
    <source>
        <dbReference type="Proteomes" id="UP000037269"/>
    </source>
</evidence>
<reference evidence="1 2" key="1">
    <citation type="submission" date="2015-07" db="EMBL/GenBank/DDBJ databases">
        <title>Fjat-14205 dsm 2895.</title>
        <authorList>
            <person name="Liu B."/>
            <person name="Wang J."/>
            <person name="Zhu Y."/>
            <person name="Liu G."/>
            <person name="Chen Q."/>
            <person name="Chen Z."/>
            <person name="Lan J."/>
            <person name="Che J."/>
            <person name="Ge C."/>
            <person name="Shi H."/>
            <person name="Pan Z."/>
            <person name="Liu X."/>
        </authorList>
    </citation>
    <scope>NUCLEOTIDE SEQUENCE [LARGE SCALE GENOMIC DNA]</scope>
    <source>
        <strain evidence="1 2">DSM 2895</strain>
    </source>
</reference>
<dbReference type="EMBL" id="LGUG01000004">
    <property type="protein sequence ID" value="KON98032.1"/>
    <property type="molecule type" value="Genomic_DNA"/>
</dbReference>
<dbReference type="STRING" id="47500.AF333_23935"/>
<organism evidence="1 2">
    <name type="scientific">Aneurinibacillus migulanus</name>
    <name type="common">Bacillus migulanus</name>
    <dbReference type="NCBI Taxonomy" id="47500"/>
    <lineage>
        <taxon>Bacteria</taxon>
        <taxon>Bacillati</taxon>
        <taxon>Bacillota</taxon>
        <taxon>Bacilli</taxon>
        <taxon>Bacillales</taxon>
        <taxon>Paenibacillaceae</taxon>
        <taxon>Aneurinibacillus group</taxon>
        <taxon>Aneurinibacillus</taxon>
    </lineage>
</organism>
<dbReference type="AlphaFoldDB" id="A0A0D1XC06"/>
<gene>
    <name evidence="1" type="ORF">AF333_23935</name>
</gene>
<sequence length="71" mass="8086">MKKKRVDAPCAPAEDRPACLFPTAPAHRPSFFSSLSPQEFADVSNQIYKYESYPLFCKVNKTLLIFSEINM</sequence>
<comment type="caution">
    <text evidence="1">The sequence shown here is derived from an EMBL/GenBank/DDBJ whole genome shotgun (WGS) entry which is preliminary data.</text>
</comment>